<dbReference type="Proteomes" id="UP000473885">
    <property type="component" value="Unassembled WGS sequence"/>
</dbReference>
<feature type="transmembrane region" description="Helical" evidence="2">
    <location>
        <begin position="44"/>
        <end position="62"/>
    </location>
</feature>
<evidence type="ECO:0000313" key="4">
    <source>
        <dbReference type="Proteomes" id="UP000473885"/>
    </source>
</evidence>
<dbReference type="RefSeq" id="WP_163248689.1">
    <property type="nucleotide sequence ID" value="NZ_SXDP01000002.1"/>
</dbReference>
<evidence type="ECO:0000256" key="2">
    <source>
        <dbReference type="SAM" id="Phobius"/>
    </source>
</evidence>
<comment type="caution">
    <text evidence="3">The sequence shown here is derived from an EMBL/GenBank/DDBJ whole genome shotgun (WGS) entry which is preliminary data.</text>
</comment>
<sequence length="65" mass="7629">MNEIELIREVRERLIRIEGKLENASDKHTTLEKRVSKLEETNTWLTRAIIGQMIGAIVAFFIKFK</sequence>
<keyword evidence="2" id="KW-0812">Transmembrane</keyword>
<keyword evidence="1" id="KW-0175">Coiled coil</keyword>
<evidence type="ECO:0000256" key="1">
    <source>
        <dbReference type="SAM" id="Coils"/>
    </source>
</evidence>
<gene>
    <name evidence="3" type="ORF">FDF74_04580</name>
</gene>
<proteinExistence type="predicted"/>
<keyword evidence="4" id="KW-1185">Reference proteome</keyword>
<dbReference type="EMBL" id="SXDP01000002">
    <property type="protein sequence ID" value="NEZ46491.1"/>
    <property type="molecule type" value="Genomic_DNA"/>
</dbReference>
<accession>A0A6M0R8C7</accession>
<organism evidence="3 4">
    <name type="scientific">Clostridium niameyense</name>
    <dbReference type="NCBI Taxonomy" id="1622073"/>
    <lineage>
        <taxon>Bacteria</taxon>
        <taxon>Bacillati</taxon>
        <taxon>Bacillota</taxon>
        <taxon>Clostridia</taxon>
        <taxon>Eubacteriales</taxon>
        <taxon>Clostridiaceae</taxon>
        <taxon>Clostridium</taxon>
    </lineage>
</organism>
<dbReference type="AlphaFoldDB" id="A0A6M0R8C7"/>
<name>A0A6M0R8C7_9CLOT</name>
<feature type="coiled-coil region" evidence="1">
    <location>
        <begin position="7"/>
        <end position="41"/>
    </location>
</feature>
<protein>
    <submittedName>
        <fullName evidence="3">Hemolysin XhlA</fullName>
    </submittedName>
</protein>
<keyword evidence="2" id="KW-1133">Transmembrane helix</keyword>
<keyword evidence="2" id="KW-0472">Membrane</keyword>
<evidence type="ECO:0000313" key="3">
    <source>
        <dbReference type="EMBL" id="NEZ46491.1"/>
    </source>
</evidence>
<reference evidence="3 4" key="1">
    <citation type="submission" date="2019-04" db="EMBL/GenBank/DDBJ databases">
        <title>Genome sequencing of Clostridium botulinum Groups I-IV and Clostridium butyricum.</title>
        <authorList>
            <person name="Brunt J."/>
            <person name="Van Vliet A.H.M."/>
            <person name="Stringer S.C."/>
            <person name="Carter A.T."/>
            <person name="Peck M.W."/>
        </authorList>
    </citation>
    <scope>NUCLEOTIDE SEQUENCE [LARGE SCALE GENOMIC DNA]</scope>
    <source>
        <strain evidence="3 4">IFR 18/094</strain>
    </source>
</reference>